<reference evidence="4 5" key="2">
    <citation type="journal article" date="2015" name="Stand. Genomic Sci.">
        <title>High quality draft genomic sequence of Arenimonas donghaensis DSM 18148(T).</title>
        <authorList>
            <person name="Chen F."/>
            <person name="Wang H."/>
            <person name="Cao Y."/>
            <person name="Li X."/>
            <person name="Wang G."/>
        </authorList>
    </citation>
    <scope>NUCLEOTIDE SEQUENCE [LARGE SCALE GENOMIC DNA]</scope>
    <source>
        <strain evidence="4 5">HO3-R19</strain>
    </source>
</reference>
<proteinExistence type="predicted"/>
<dbReference type="Gene3D" id="2.40.260.10">
    <property type="entry name" value="Sortase"/>
    <property type="match status" value="1"/>
</dbReference>
<evidence type="ECO:0000313" key="4">
    <source>
        <dbReference type="EMBL" id="KFL36950.1"/>
    </source>
</evidence>
<feature type="region of interest" description="Disordered" evidence="2">
    <location>
        <begin position="1"/>
        <end position="22"/>
    </location>
</feature>
<organism evidence="4 5">
    <name type="scientific">Arenimonas donghaensis DSM 18148 = HO3-R19</name>
    <dbReference type="NCBI Taxonomy" id="1121014"/>
    <lineage>
        <taxon>Bacteria</taxon>
        <taxon>Pseudomonadati</taxon>
        <taxon>Pseudomonadota</taxon>
        <taxon>Gammaproteobacteria</taxon>
        <taxon>Lysobacterales</taxon>
        <taxon>Lysobacteraceae</taxon>
        <taxon>Arenimonas</taxon>
    </lineage>
</organism>
<accession>A0A087MJ97</accession>
<sequence>MHPRDTEVPPLRPARSLPRRLRGSTTTARGWLARALLLAAAVMAMQAAWLPAKAALAQVLLTGSWHQTLADGGVHRPWPWADTHPVARLSSPGLDVSQVVLAGDSGRTLAFGPGWAESSARPGLPGTIVISGHRDTHFRWLQDLRDGDVLVLETREGSRNYVVETTRVADARHERIAATADDQLLLVTCWPFDATAARGPLRYVVSLVPVG</sequence>
<dbReference type="CDD" id="cd05828">
    <property type="entry name" value="Sortase_D_1"/>
    <property type="match status" value="1"/>
</dbReference>
<evidence type="ECO:0000256" key="1">
    <source>
        <dbReference type="ARBA" id="ARBA00022801"/>
    </source>
</evidence>
<comment type="caution">
    <text evidence="4">The sequence shown here is derived from an EMBL/GenBank/DDBJ whole genome shotgun (WGS) entry which is preliminary data.</text>
</comment>
<dbReference type="NCBIfam" id="TIGR03784">
    <property type="entry name" value="marine_sortase"/>
    <property type="match status" value="1"/>
</dbReference>
<dbReference type="InterPro" id="IPR005754">
    <property type="entry name" value="Sortase"/>
</dbReference>
<dbReference type="PATRIC" id="fig|1121014.3.peg.1138"/>
<protein>
    <recommendedName>
        <fullName evidence="6">Peptidase C60 sortase A and B</fullName>
    </recommendedName>
</protein>
<evidence type="ECO:0008006" key="6">
    <source>
        <dbReference type="Google" id="ProtNLM"/>
    </source>
</evidence>
<dbReference type="STRING" id="1121014.N788_11935"/>
<dbReference type="GO" id="GO:0016787">
    <property type="term" value="F:hydrolase activity"/>
    <property type="evidence" value="ECO:0007669"/>
    <property type="project" value="UniProtKB-KW"/>
</dbReference>
<keyword evidence="1" id="KW-0378">Hydrolase</keyword>
<dbReference type="InterPro" id="IPR023365">
    <property type="entry name" value="Sortase_dom-sf"/>
</dbReference>
<keyword evidence="3" id="KW-0812">Transmembrane</keyword>
<dbReference type="SUPFAM" id="SSF63817">
    <property type="entry name" value="Sortase"/>
    <property type="match status" value="1"/>
</dbReference>
<keyword evidence="3" id="KW-1133">Transmembrane helix</keyword>
<keyword evidence="5" id="KW-1185">Reference proteome</keyword>
<dbReference type="InterPro" id="IPR041999">
    <property type="entry name" value="Sortase_D_1"/>
</dbReference>
<dbReference type="InterPro" id="IPR022445">
    <property type="entry name" value="Sortase_proteobact_type"/>
</dbReference>
<dbReference type="AlphaFoldDB" id="A0A087MJ97"/>
<dbReference type="Proteomes" id="UP000029085">
    <property type="component" value="Unassembled WGS sequence"/>
</dbReference>
<dbReference type="Pfam" id="PF04203">
    <property type="entry name" value="Sortase"/>
    <property type="match status" value="1"/>
</dbReference>
<dbReference type="NCBIfam" id="TIGR01076">
    <property type="entry name" value="sortase_fam"/>
    <property type="match status" value="1"/>
</dbReference>
<reference evidence="5" key="1">
    <citation type="submission" date="2013-08" db="EMBL/GenBank/DDBJ databases">
        <title>Genome sequencing of Arenimonas donghaensis.</title>
        <authorList>
            <person name="Chen F."/>
            <person name="Wang G."/>
        </authorList>
    </citation>
    <scope>NUCLEOTIDE SEQUENCE [LARGE SCALE GENOMIC DNA]</scope>
    <source>
        <strain evidence="5">HO3-R19</strain>
    </source>
</reference>
<name>A0A087MJ97_9GAMM</name>
<evidence type="ECO:0000256" key="3">
    <source>
        <dbReference type="SAM" id="Phobius"/>
    </source>
</evidence>
<evidence type="ECO:0000256" key="2">
    <source>
        <dbReference type="SAM" id="MobiDB-lite"/>
    </source>
</evidence>
<dbReference type="EMBL" id="AVCJ01000010">
    <property type="protein sequence ID" value="KFL36950.1"/>
    <property type="molecule type" value="Genomic_DNA"/>
</dbReference>
<keyword evidence="3" id="KW-0472">Membrane</keyword>
<feature type="transmembrane region" description="Helical" evidence="3">
    <location>
        <begin position="31"/>
        <end position="50"/>
    </location>
</feature>
<gene>
    <name evidence="4" type="ORF">N788_11935</name>
</gene>
<evidence type="ECO:0000313" key="5">
    <source>
        <dbReference type="Proteomes" id="UP000029085"/>
    </source>
</evidence>